<organism evidence="4 5">
    <name type="scientific">Klebsiella pneumoniae</name>
    <dbReference type="NCBI Taxonomy" id="573"/>
    <lineage>
        <taxon>Bacteria</taxon>
        <taxon>Pseudomonadati</taxon>
        <taxon>Pseudomonadota</taxon>
        <taxon>Gammaproteobacteria</taxon>
        <taxon>Enterobacterales</taxon>
        <taxon>Enterobacteriaceae</taxon>
        <taxon>Klebsiella/Raoultella group</taxon>
        <taxon>Klebsiella</taxon>
        <taxon>Klebsiella pneumoniae complex</taxon>
    </lineage>
</organism>
<keyword evidence="1" id="KW-0479">Metal-binding</keyword>
<dbReference type="SUPFAM" id="SSF56821">
    <property type="entry name" value="Prismane protein-like"/>
    <property type="match status" value="1"/>
</dbReference>
<evidence type="ECO:0000256" key="3">
    <source>
        <dbReference type="ARBA" id="ARBA00023014"/>
    </source>
</evidence>
<dbReference type="InterPro" id="IPR016099">
    <property type="entry name" value="Prismane-like_a/b-sand"/>
</dbReference>
<dbReference type="InterPro" id="IPR011254">
    <property type="entry name" value="Prismane-like_sf"/>
</dbReference>
<dbReference type="GO" id="GO:0042542">
    <property type="term" value="P:response to hydrogen peroxide"/>
    <property type="evidence" value="ECO:0007669"/>
    <property type="project" value="TreeGrafter"/>
</dbReference>
<protein>
    <submittedName>
        <fullName evidence="4">Hydroxylamine reductase</fullName>
        <ecNumber evidence="4">1.7.-.-</ecNumber>
    </submittedName>
</protein>
<accession>A0A447S4G1</accession>
<keyword evidence="4" id="KW-0560">Oxidoreductase</keyword>
<dbReference type="GO" id="GO:0004601">
    <property type="term" value="F:peroxidase activity"/>
    <property type="evidence" value="ECO:0007669"/>
    <property type="project" value="TreeGrafter"/>
</dbReference>
<dbReference type="PANTHER" id="PTHR30109">
    <property type="entry name" value="HYDROXYLAMINE REDUCTASE"/>
    <property type="match status" value="1"/>
</dbReference>
<dbReference type="GO" id="GO:0046872">
    <property type="term" value="F:metal ion binding"/>
    <property type="evidence" value="ECO:0007669"/>
    <property type="project" value="UniProtKB-KW"/>
</dbReference>
<dbReference type="Pfam" id="PF03063">
    <property type="entry name" value="Prismane"/>
    <property type="match status" value="1"/>
</dbReference>
<evidence type="ECO:0000313" key="5">
    <source>
        <dbReference type="Proteomes" id="UP000282433"/>
    </source>
</evidence>
<gene>
    <name evidence="4" type="primary">hcp_1</name>
    <name evidence="4" type="ORF">NCTC13635_06427</name>
</gene>
<evidence type="ECO:0000256" key="1">
    <source>
        <dbReference type="ARBA" id="ARBA00022723"/>
    </source>
</evidence>
<dbReference type="GO" id="GO:0050418">
    <property type="term" value="F:hydroxylamine reductase activity"/>
    <property type="evidence" value="ECO:0007669"/>
    <property type="project" value="TreeGrafter"/>
</dbReference>
<keyword evidence="3" id="KW-0411">Iron-sulfur</keyword>
<proteinExistence type="predicted"/>
<sequence>MAGFPYSEIPHLITVGFGRQTLLGAADTLIDLVSREKLRHIFLVGGCDGARGERNYFTDFATSVPDDCLILTLACGKYRFNKLDFGDIEGLPRLVDAGQCNDAYSAIILAVTLAEKLGCGVNDLPLSLVLSLVRTESDRHPADAAVAGCEKHRHRSDGAWFLHPGSAGGPQ</sequence>
<dbReference type="PANTHER" id="PTHR30109:SF0">
    <property type="entry name" value="HYDROXYLAMINE REDUCTASE"/>
    <property type="match status" value="1"/>
</dbReference>
<name>A0A447S4G1_KLEPN</name>
<dbReference type="AlphaFoldDB" id="A0A447S4G1"/>
<dbReference type="Proteomes" id="UP000282433">
    <property type="component" value="Chromosome"/>
</dbReference>
<dbReference type="EC" id="1.7.-.-" evidence="4"/>
<evidence type="ECO:0000313" key="4">
    <source>
        <dbReference type="EMBL" id="VEB06976.1"/>
    </source>
</evidence>
<reference evidence="4 5" key="1">
    <citation type="submission" date="2018-12" db="EMBL/GenBank/DDBJ databases">
        <authorList>
            <consortium name="Pathogen Informatics"/>
        </authorList>
    </citation>
    <scope>NUCLEOTIDE SEQUENCE [LARGE SCALE GENOMIC DNA]</scope>
    <source>
        <strain evidence="4 5">NCTC13635</strain>
    </source>
</reference>
<dbReference type="EMBL" id="LR134162">
    <property type="protein sequence ID" value="VEB06976.1"/>
    <property type="molecule type" value="Genomic_DNA"/>
</dbReference>
<dbReference type="GO" id="GO:0051536">
    <property type="term" value="F:iron-sulfur cluster binding"/>
    <property type="evidence" value="ECO:0007669"/>
    <property type="project" value="UniProtKB-KW"/>
</dbReference>
<keyword evidence="2" id="KW-0408">Iron</keyword>
<evidence type="ECO:0000256" key="2">
    <source>
        <dbReference type="ARBA" id="ARBA00023004"/>
    </source>
</evidence>
<dbReference type="Gene3D" id="3.40.50.2030">
    <property type="match status" value="1"/>
</dbReference>
<dbReference type="InterPro" id="IPR004137">
    <property type="entry name" value="HCP/CODH"/>
</dbReference>